<dbReference type="Proteomes" id="UP001169242">
    <property type="component" value="Unassembled WGS sequence"/>
</dbReference>
<keyword evidence="2" id="KW-0378">Hydrolase</keyword>
<sequence length="240" mass="27748">MSYLLSISFIIIVIYLLFKNPKYTLPIDKIIFKIILYEVIAAILVSLSSFFLEEPLSNLFTSSSATYILVENFITVAPLEELAKFIAVYIATKGFKSLRRKEDILFYLLFSACIFSALENLLYIFIYDGDLLLALLRNFVSTPCHLFYSIVFGFFYTLYLQHHTYKIGYFLQGLFFASFFHGFMNFCLCYYTYTQSLLGLIFACVVLGSFYLIGAELIKRHLEKSLYAVQIAECEEVESL</sequence>
<accession>A0AA42DKB5</accession>
<dbReference type="EC" id="3.4.-.-" evidence="2"/>
<evidence type="ECO:0000313" key="3">
    <source>
        <dbReference type="Proteomes" id="UP001169242"/>
    </source>
</evidence>
<dbReference type="InterPro" id="IPR026898">
    <property type="entry name" value="PrsW"/>
</dbReference>
<dbReference type="PANTHER" id="PTHR36844:SF1">
    <property type="entry name" value="PROTEASE PRSW"/>
    <property type="match status" value="1"/>
</dbReference>
<evidence type="ECO:0000256" key="1">
    <source>
        <dbReference type="SAM" id="Phobius"/>
    </source>
</evidence>
<feature type="transmembrane region" description="Helical" evidence="1">
    <location>
        <begin position="34"/>
        <end position="52"/>
    </location>
</feature>
<dbReference type="GO" id="GO:0008233">
    <property type="term" value="F:peptidase activity"/>
    <property type="evidence" value="ECO:0007669"/>
    <property type="project" value="UniProtKB-KW"/>
</dbReference>
<organism evidence="2 3">
    <name type="scientific">Holtiella tumoricola</name>
    <dbReference type="NCBI Taxonomy" id="3018743"/>
    <lineage>
        <taxon>Bacteria</taxon>
        <taxon>Bacillati</taxon>
        <taxon>Bacillota</taxon>
        <taxon>Clostridia</taxon>
        <taxon>Lachnospirales</taxon>
        <taxon>Cellulosilyticaceae</taxon>
        <taxon>Holtiella</taxon>
    </lineage>
</organism>
<dbReference type="EMBL" id="JAQIFT010000010">
    <property type="protein sequence ID" value="MDA3730303.1"/>
    <property type="molecule type" value="Genomic_DNA"/>
</dbReference>
<feature type="transmembrane region" description="Helical" evidence="1">
    <location>
        <begin position="167"/>
        <end position="193"/>
    </location>
</feature>
<protein>
    <submittedName>
        <fullName evidence="2">PrsW family glutamic-type intramembrane protease</fullName>
        <ecNumber evidence="2">3.4.-.-</ecNumber>
    </submittedName>
</protein>
<keyword evidence="1" id="KW-0812">Transmembrane</keyword>
<keyword evidence="3" id="KW-1185">Reference proteome</keyword>
<gene>
    <name evidence="2" type="ORF">PBV87_02140</name>
</gene>
<dbReference type="RefSeq" id="WP_271010968.1">
    <property type="nucleotide sequence ID" value="NZ_JAQIFT010000010.1"/>
</dbReference>
<proteinExistence type="predicted"/>
<feature type="transmembrane region" description="Helical" evidence="1">
    <location>
        <begin position="199"/>
        <end position="218"/>
    </location>
</feature>
<keyword evidence="1" id="KW-0472">Membrane</keyword>
<dbReference type="GO" id="GO:0006508">
    <property type="term" value="P:proteolysis"/>
    <property type="evidence" value="ECO:0007669"/>
    <property type="project" value="UniProtKB-KW"/>
</dbReference>
<comment type="caution">
    <text evidence="2">The sequence shown here is derived from an EMBL/GenBank/DDBJ whole genome shotgun (WGS) entry which is preliminary data.</text>
</comment>
<evidence type="ECO:0000313" key="2">
    <source>
        <dbReference type="EMBL" id="MDA3730303.1"/>
    </source>
</evidence>
<reference evidence="2" key="1">
    <citation type="journal article" date="2023" name="Int. J. Syst. Evol. Microbiol.">
        <title>&lt;i&gt;Holtiella tumoricola&lt;/i&gt; gen. nov. sp. nov., isolated from a human clinical sample.</title>
        <authorList>
            <person name="Allen-Vercoe E."/>
            <person name="Daigneault M.C."/>
            <person name="Vancuren S.J."/>
            <person name="Cochrane K."/>
            <person name="O'Neal L.L."/>
            <person name="Sankaranarayanan K."/>
            <person name="Lawson P.A."/>
        </authorList>
    </citation>
    <scope>NUCLEOTIDE SEQUENCE</scope>
    <source>
        <strain evidence="2">CC70A</strain>
    </source>
</reference>
<dbReference type="PANTHER" id="PTHR36844">
    <property type="entry name" value="PROTEASE PRSW"/>
    <property type="match status" value="1"/>
</dbReference>
<dbReference type="AlphaFoldDB" id="A0AA42DKB5"/>
<name>A0AA42DKB5_9FIRM</name>
<feature type="transmembrane region" description="Helical" evidence="1">
    <location>
        <begin position="6"/>
        <end position="22"/>
    </location>
</feature>
<feature type="transmembrane region" description="Helical" evidence="1">
    <location>
        <begin position="139"/>
        <end position="160"/>
    </location>
</feature>
<keyword evidence="2" id="KW-0645">Protease</keyword>
<dbReference type="Pfam" id="PF13367">
    <property type="entry name" value="PrsW-protease"/>
    <property type="match status" value="1"/>
</dbReference>
<keyword evidence="1" id="KW-1133">Transmembrane helix</keyword>
<feature type="transmembrane region" description="Helical" evidence="1">
    <location>
        <begin position="104"/>
        <end position="127"/>
    </location>
</feature>